<feature type="transmembrane region" description="Helical" evidence="1">
    <location>
        <begin position="7"/>
        <end position="24"/>
    </location>
</feature>
<keyword evidence="1" id="KW-0472">Membrane</keyword>
<name>A0A1G9T687_9BACT</name>
<feature type="transmembrane region" description="Helical" evidence="1">
    <location>
        <begin position="36"/>
        <end position="57"/>
    </location>
</feature>
<evidence type="ECO:0000313" key="3">
    <source>
        <dbReference type="EMBL" id="SDM43234.1"/>
    </source>
</evidence>
<evidence type="ECO:0000259" key="2">
    <source>
        <dbReference type="Pfam" id="PF06580"/>
    </source>
</evidence>
<dbReference type="InterPro" id="IPR050640">
    <property type="entry name" value="Bact_2-comp_sensor_kinase"/>
</dbReference>
<organism evidence="3 4">
    <name type="scientific">Siphonobacter aquaeclarae</name>
    <dbReference type="NCBI Taxonomy" id="563176"/>
    <lineage>
        <taxon>Bacteria</taxon>
        <taxon>Pseudomonadati</taxon>
        <taxon>Bacteroidota</taxon>
        <taxon>Cytophagia</taxon>
        <taxon>Cytophagales</taxon>
        <taxon>Cytophagaceae</taxon>
        <taxon>Siphonobacter</taxon>
    </lineage>
</organism>
<dbReference type="Proteomes" id="UP000198901">
    <property type="component" value="Unassembled WGS sequence"/>
</dbReference>
<feature type="domain" description="Signal transduction histidine kinase internal region" evidence="2">
    <location>
        <begin position="155"/>
        <end position="233"/>
    </location>
</feature>
<dbReference type="Gene3D" id="3.30.565.10">
    <property type="entry name" value="Histidine kinase-like ATPase, C-terminal domain"/>
    <property type="match status" value="1"/>
</dbReference>
<keyword evidence="3" id="KW-0418">Kinase</keyword>
<dbReference type="PANTHER" id="PTHR34220:SF7">
    <property type="entry name" value="SENSOR HISTIDINE KINASE YPDA"/>
    <property type="match status" value="1"/>
</dbReference>
<protein>
    <submittedName>
        <fullName evidence="3">Histidine kinase</fullName>
    </submittedName>
</protein>
<dbReference type="OrthoDB" id="9792992at2"/>
<keyword evidence="3" id="KW-0808">Transferase</keyword>
<evidence type="ECO:0000313" key="4">
    <source>
        <dbReference type="Proteomes" id="UP000198901"/>
    </source>
</evidence>
<dbReference type="InterPro" id="IPR010559">
    <property type="entry name" value="Sig_transdc_His_kin_internal"/>
</dbReference>
<evidence type="ECO:0000256" key="1">
    <source>
        <dbReference type="SAM" id="Phobius"/>
    </source>
</evidence>
<dbReference type="PANTHER" id="PTHR34220">
    <property type="entry name" value="SENSOR HISTIDINE KINASE YPDA"/>
    <property type="match status" value="1"/>
</dbReference>
<dbReference type="STRING" id="563176.SAMN04488090_3430"/>
<reference evidence="3 4" key="1">
    <citation type="submission" date="2016-10" db="EMBL/GenBank/DDBJ databases">
        <authorList>
            <person name="de Groot N.N."/>
        </authorList>
    </citation>
    <scope>NUCLEOTIDE SEQUENCE [LARGE SCALE GENOMIC DNA]</scope>
    <source>
        <strain evidence="3 4">DSM 21668</strain>
    </source>
</reference>
<dbReference type="SUPFAM" id="SSF55874">
    <property type="entry name" value="ATPase domain of HSP90 chaperone/DNA topoisomerase II/histidine kinase"/>
    <property type="match status" value="1"/>
</dbReference>
<dbReference type="Pfam" id="PF06580">
    <property type="entry name" value="His_kinase"/>
    <property type="match status" value="1"/>
</dbReference>
<dbReference type="EMBL" id="FNGS01000006">
    <property type="protein sequence ID" value="SDM43234.1"/>
    <property type="molecule type" value="Genomic_DNA"/>
</dbReference>
<dbReference type="GO" id="GO:0000155">
    <property type="term" value="F:phosphorelay sensor kinase activity"/>
    <property type="evidence" value="ECO:0007669"/>
    <property type="project" value="InterPro"/>
</dbReference>
<feature type="transmembrane region" description="Helical" evidence="1">
    <location>
        <begin position="110"/>
        <end position="131"/>
    </location>
</feature>
<dbReference type="InterPro" id="IPR036890">
    <property type="entry name" value="HATPase_C_sf"/>
</dbReference>
<keyword evidence="1" id="KW-1133">Transmembrane helix</keyword>
<dbReference type="RefSeq" id="WP_093205347.1">
    <property type="nucleotide sequence ID" value="NZ_FNGS01000006.1"/>
</dbReference>
<feature type="transmembrane region" description="Helical" evidence="1">
    <location>
        <begin position="78"/>
        <end position="98"/>
    </location>
</feature>
<dbReference type="GO" id="GO:0016020">
    <property type="term" value="C:membrane"/>
    <property type="evidence" value="ECO:0007669"/>
    <property type="project" value="InterPro"/>
</dbReference>
<gene>
    <name evidence="3" type="ORF">SAMN04488090_3430</name>
</gene>
<sequence>MNDKQKIYWFFQWVGWSLWLFNDLLTYSLEFEDTEIWIHVLVYCFNVVLCILLTHLYRNYVKKHKQVFLDYKRAIPQVLLTATLMAVIMTALNIRLDAFTLKIDSPSSHFLSYLFFWGKPMLIWLILYHVFQYLESTREIAVEKVKLESLARETEAKVLRAQLNPHFMFNALNSIRALILEDPDRAQKGITQLSNILRSSLLADRRQTVTLGEEMRTVDDYLALEKIRYEERLEVRRNVYPETMNCLVPPMMLQTLVENAIKHGVSKPIKGGFVSIESRIHQNSLDIRISNTGVLQGTDSGGFGLKNTERRLKLLFGDEAEFKIYQSAKDVVCAEIMIPLENPKPKETPVVVNV</sequence>
<accession>A0A1G9T687</accession>
<keyword evidence="1" id="KW-0812">Transmembrane</keyword>
<keyword evidence="4" id="KW-1185">Reference proteome</keyword>
<proteinExistence type="predicted"/>
<dbReference type="AlphaFoldDB" id="A0A1G9T687"/>